<dbReference type="InterPro" id="IPR001199">
    <property type="entry name" value="Cyt_B5-like_heme/steroid-bd"/>
</dbReference>
<feature type="transmembrane region" description="Helical" evidence="5">
    <location>
        <begin position="482"/>
        <end position="503"/>
    </location>
</feature>
<keyword evidence="3" id="KW-0408">Iron</keyword>
<dbReference type="Gene3D" id="3.10.120.10">
    <property type="entry name" value="Cytochrome b5-like heme/steroid binding domain"/>
    <property type="match status" value="1"/>
</dbReference>
<dbReference type="GO" id="GO:0046872">
    <property type="term" value="F:metal ion binding"/>
    <property type="evidence" value="ECO:0007669"/>
    <property type="project" value="UniProtKB-KW"/>
</dbReference>
<reference evidence="8" key="1">
    <citation type="journal article" date="2023" name="Mol. Phylogenet. Evol.">
        <title>Genome-scale phylogeny and comparative genomics of the fungal order Sordariales.</title>
        <authorList>
            <person name="Hensen N."/>
            <person name="Bonometti L."/>
            <person name="Westerberg I."/>
            <person name="Brannstrom I.O."/>
            <person name="Guillou S."/>
            <person name="Cros-Aarteil S."/>
            <person name="Calhoun S."/>
            <person name="Haridas S."/>
            <person name="Kuo A."/>
            <person name="Mondo S."/>
            <person name="Pangilinan J."/>
            <person name="Riley R."/>
            <person name="LaButti K."/>
            <person name="Andreopoulos B."/>
            <person name="Lipzen A."/>
            <person name="Chen C."/>
            <person name="Yan M."/>
            <person name="Daum C."/>
            <person name="Ng V."/>
            <person name="Clum A."/>
            <person name="Steindorff A."/>
            <person name="Ohm R.A."/>
            <person name="Martin F."/>
            <person name="Silar P."/>
            <person name="Natvig D.O."/>
            <person name="Lalanne C."/>
            <person name="Gautier V."/>
            <person name="Ament-Velasquez S.L."/>
            <person name="Kruys A."/>
            <person name="Hutchinson M.I."/>
            <person name="Powell A.J."/>
            <person name="Barry K."/>
            <person name="Miller A.N."/>
            <person name="Grigoriev I.V."/>
            <person name="Debuchy R."/>
            <person name="Gladieux P."/>
            <person name="Hiltunen Thoren M."/>
            <person name="Johannesson H."/>
        </authorList>
    </citation>
    <scope>NUCLEOTIDE SEQUENCE [LARGE SCALE GENOMIC DNA]</scope>
    <source>
        <strain evidence="8">CBS 340.73</strain>
    </source>
</reference>
<feature type="transmembrane region" description="Helical" evidence="5">
    <location>
        <begin position="143"/>
        <end position="163"/>
    </location>
</feature>
<evidence type="ECO:0000313" key="8">
    <source>
        <dbReference type="Proteomes" id="UP001303473"/>
    </source>
</evidence>
<comment type="similarity">
    <text evidence="4">Belongs to the cytochrome b5 family.</text>
</comment>
<evidence type="ECO:0000256" key="3">
    <source>
        <dbReference type="ARBA" id="ARBA00023004"/>
    </source>
</evidence>
<gene>
    <name evidence="7" type="ORF">QBC46DRAFT_368113</name>
</gene>
<keyword evidence="2" id="KW-0479">Metal-binding</keyword>
<feature type="transmembrane region" description="Helical" evidence="5">
    <location>
        <begin position="116"/>
        <end position="137"/>
    </location>
</feature>
<dbReference type="Proteomes" id="UP001303473">
    <property type="component" value="Unassembled WGS sequence"/>
</dbReference>
<feature type="transmembrane region" description="Helical" evidence="5">
    <location>
        <begin position="436"/>
        <end position="452"/>
    </location>
</feature>
<feature type="transmembrane region" description="Helical" evidence="5">
    <location>
        <begin position="337"/>
        <end position="358"/>
    </location>
</feature>
<name>A0AAN6MW54_9PEZI</name>
<evidence type="ECO:0000256" key="1">
    <source>
        <dbReference type="ARBA" id="ARBA00022617"/>
    </source>
</evidence>
<comment type="caution">
    <text evidence="7">The sequence shown here is derived from an EMBL/GenBank/DDBJ whole genome shotgun (WGS) entry which is preliminary data.</text>
</comment>
<evidence type="ECO:0000256" key="4">
    <source>
        <dbReference type="ARBA" id="ARBA00038168"/>
    </source>
</evidence>
<dbReference type="Pfam" id="PF00173">
    <property type="entry name" value="Cyt-b5"/>
    <property type="match status" value="1"/>
</dbReference>
<dbReference type="PROSITE" id="PS50255">
    <property type="entry name" value="CYTOCHROME_B5_2"/>
    <property type="match status" value="1"/>
</dbReference>
<accession>A0AAN6MW54</accession>
<organism evidence="7 8">
    <name type="scientific">Diplogelasinospora grovesii</name>
    <dbReference type="NCBI Taxonomy" id="303347"/>
    <lineage>
        <taxon>Eukaryota</taxon>
        <taxon>Fungi</taxon>
        <taxon>Dikarya</taxon>
        <taxon>Ascomycota</taxon>
        <taxon>Pezizomycotina</taxon>
        <taxon>Sordariomycetes</taxon>
        <taxon>Sordariomycetidae</taxon>
        <taxon>Sordariales</taxon>
        <taxon>Diplogelasinosporaceae</taxon>
        <taxon>Diplogelasinospora</taxon>
    </lineage>
</organism>
<feature type="transmembrane region" description="Helical" evidence="5">
    <location>
        <begin position="267"/>
        <end position="284"/>
    </location>
</feature>
<dbReference type="GO" id="GO:0020037">
    <property type="term" value="F:heme binding"/>
    <property type="evidence" value="ECO:0007669"/>
    <property type="project" value="InterPro"/>
</dbReference>
<dbReference type="InterPro" id="IPR050668">
    <property type="entry name" value="Cytochrome_b5"/>
</dbReference>
<dbReference type="AlphaFoldDB" id="A0AAN6MW54"/>
<evidence type="ECO:0000313" key="7">
    <source>
        <dbReference type="EMBL" id="KAK3934591.1"/>
    </source>
</evidence>
<dbReference type="SMART" id="SM01117">
    <property type="entry name" value="Cyt-b5"/>
    <property type="match status" value="1"/>
</dbReference>
<dbReference type="InterPro" id="IPR036400">
    <property type="entry name" value="Cyt_B5-like_heme/steroid_sf"/>
</dbReference>
<keyword evidence="1" id="KW-0349">Heme</keyword>
<feature type="transmembrane region" description="Helical" evidence="5">
    <location>
        <begin position="305"/>
        <end position="325"/>
    </location>
</feature>
<dbReference type="SUPFAM" id="SSF55856">
    <property type="entry name" value="Cytochrome b5-like heme/steroid binding domain"/>
    <property type="match status" value="1"/>
</dbReference>
<dbReference type="PRINTS" id="PR00363">
    <property type="entry name" value="CYTOCHROMEB5"/>
</dbReference>
<evidence type="ECO:0000259" key="6">
    <source>
        <dbReference type="PROSITE" id="PS50255"/>
    </source>
</evidence>
<dbReference type="GO" id="GO:0016020">
    <property type="term" value="C:membrane"/>
    <property type="evidence" value="ECO:0007669"/>
    <property type="project" value="TreeGrafter"/>
</dbReference>
<feature type="transmembrane region" description="Helical" evidence="5">
    <location>
        <begin position="379"/>
        <end position="398"/>
    </location>
</feature>
<dbReference type="PANTHER" id="PTHR19359">
    <property type="entry name" value="CYTOCHROME B5"/>
    <property type="match status" value="1"/>
</dbReference>
<sequence length="506" mass="55585">MFTLQQITEHNKPGDIWITIHGKVYDVSEYLDDHPGGKDVLLEMAGSDATAEFDFVGHSIDAKKTLESFEVGLLAGYTSREKKSPRKQLAPSNAYAAKESSWPSALRMSSWTIKPWIYLILAVVGLKTAGKFVGRWVLGLEGFYAGIVTTSLVFAVLGWIMGFDALWGSALRNGTAQAIGLTKTSGILPSGSPLRPIYTGIPSLDRFLLSPVIFYDALMYERSPVYRSLLVSLFSTMQATAFCMIIGSSRNGRLSKWSILESMFWGIFNQSYGAAFVYPLYFFTHLQRRPDDGGFGRMETADAEALIYTSVIFAAIPAWLLYPSFLPCSAETRQVLIASYRAAPAILAVAQPVIARLIRRVRQTPLSTSWSRPLVKASLVLSGVFAALGHFYALGSVVTSSEVTWRNVFSPWATHVDSSSSAVISLGCHRFLQSDWLVIAAAVVPYASFILSRSRNEQSDNSADGRIYTWMENKFRGLGGRFVTLAGITLLFSPGATLSWALASMV</sequence>
<feature type="transmembrane region" description="Helical" evidence="5">
    <location>
        <begin position="229"/>
        <end position="247"/>
    </location>
</feature>
<keyword evidence="8" id="KW-1185">Reference proteome</keyword>
<keyword evidence="5" id="KW-0472">Membrane</keyword>
<feature type="domain" description="Cytochrome b5 heme-binding" evidence="6">
    <location>
        <begin position="1"/>
        <end position="75"/>
    </location>
</feature>
<proteinExistence type="inferred from homology"/>
<dbReference type="PROSITE" id="PS00191">
    <property type="entry name" value="CYTOCHROME_B5_1"/>
    <property type="match status" value="1"/>
</dbReference>
<evidence type="ECO:0000256" key="5">
    <source>
        <dbReference type="SAM" id="Phobius"/>
    </source>
</evidence>
<evidence type="ECO:0000256" key="2">
    <source>
        <dbReference type="ARBA" id="ARBA00022723"/>
    </source>
</evidence>
<keyword evidence="5" id="KW-0812">Transmembrane</keyword>
<dbReference type="InterPro" id="IPR018506">
    <property type="entry name" value="Cyt_B5_heme-BS"/>
</dbReference>
<protein>
    <recommendedName>
        <fullName evidence="6">Cytochrome b5 heme-binding domain-containing protein</fullName>
    </recommendedName>
</protein>
<dbReference type="EMBL" id="MU853975">
    <property type="protein sequence ID" value="KAK3934591.1"/>
    <property type="molecule type" value="Genomic_DNA"/>
</dbReference>
<keyword evidence="5" id="KW-1133">Transmembrane helix</keyword>
<dbReference type="PANTHER" id="PTHR19359:SF14">
    <property type="entry name" value="CYTOCHROME B5 A"/>
    <property type="match status" value="1"/>
</dbReference>